<evidence type="ECO:0000256" key="1">
    <source>
        <dbReference type="ARBA" id="ARBA00008486"/>
    </source>
</evidence>
<evidence type="ECO:0000313" key="5">
    <source>
        <dbReference type="Proteomes" id="UP001208938"/>
    </source>
</evidence>
<dbReference type="SMART" id="SM00671">
    <property type="entry name" value="SEL1"/>
    <property type="match status" value="5"/>
</dbReference>
<dbReference type="Pfam" id="PF08238">
    <property type="entry name" value="Sel1"/>
    <property type="match status" value="4"/>
</dbReference>
<reference evidence="4 5" key="1">
    <citation type="submission" date="2022-10" db="EMBL/GenBank/DDBJ databases">
        <title>Pararhodobacter sp. nov., isolated from marine algae.</title>
        <authorList>
            <person name="Choi B.J."/>
            <person name="Kim J.M."/>
            <person name="Lee J.K."/>
            <person name="Choi D.G."/>
            <person name="Jeon C.O."/>
        </authorList>
    </citation>
    <scope>NUCLEOTIDE SEQUENCE [LARGE SCALE GENOMIC DNA]</scope>
    <source>
        <strain evidence="4 5">ZQ420</strain>
    </source>
</reference>
<protein>
    <submittedName>
        <fullName evidence="4">Sel1 repeat family protein</fullName>
    </submittedName>
</protein>
<evidence type="ECO:0000256" key="3">
    <source>
        <dbReference type="SAM" id="SignalP"/>
    </source>
</evidence>
<accession>A0ABT3H414</accession>
<feature type="signal peptide" evidence="3">
    <location>
        <begin position="1"/>
        <end position="18"/>
    </location>
</feature>
<keyword evidence="2" id="KW-0677">Repeat</keyword>
<dbReference type="PANTHER" id="PTHR13891">
    <property type="entry name" value="CYTOCHROME C OXIDASE ASSEMBLY FACTOR 7"/>
    <property type="match status" value="1"/>
</dbReference>
<proteinExistence type="inferred from homology"/>
<evidence type="ECO:0000256" key="2">
    <source>
        <dbReference type="ARBA" id="ARBA00022737"/>
    </source>
</evidence>
<keyword evidence="3" id="KW-0732">Signal</keyword>
<comment type="similarity">
    <text evidence="1">Belongs to the hcp beta-lactamase family.</text>
</comment>
<name>A0ABT3H414_9RHOB</name>
<comment type="caution">
    <text evidence="4">The sequence shown here is derived from an EMBL/GenBank/DDBJ whole genome shotgun (WGS) entry which is preliminary data.</text>
</comment>
<dbReference type="Gene3D" id="1.25.40.10">
    <property type="entry name" value="Tetratricopeptide repeat domain"/>
    <property type="match status" value="2"/>
</dbReference>
<sequence>MRLIGAVIALLTALPAQAQQTDCDRLAGYPLIPRVEGAVGVYAVRAPVEAVAACEAARGAAPGDAFLAILEARARLALDPQDSGALPLLTEAIQTLPALASGVLGQLYEFGLAGLPQADTTAREHYQTACTDWPDRHAAPGCAGLALMMIQGRGGDEDLPGGIALLGDLCSGGWAEACTELAFQTDLNGLGDLATISARIAGLFEAGCDAGDLLACSQYGFRLELGDGVEMDVARAATLYGQSCEGGEPQGCSYLGEIYRSGLGVQPDITEAVRLFALGCDGNDPYACVTLGDILAEGRGVPPDVPRALAVLERACTLGDPDACFLADDLR</sequence>
<dbReference type="InterPro" id="IPR040239">
    <property type="entry name" value="HcpB-like"/>
</dbReference>
<dbReference type="RefSeq" id="WP_264507222.1">
    <property type="nucleotide sequence ID" value="NZ_JAPDFL010000001.1"/>
</dbReference>
<dbReference type="InterPro" id="IPR006597">
    <property type="entry name" value="Sel1-like"/>
</dbReference>
<evidence type="ECO:0000313" key="4">
    <source>
        <dbReference type="EMBL" id="MCW1934425.1"/>
    </source>
</evidence>
<feature type="chain" id="PRO_5046271062" evidence="3">
    <location>
        <begin position="19"/>
        <end position="331"/>
    </location>
</feature>
<organism evidence="4 5">
    <name type="scientific">Pararhodobacter zhoushanensis</name>
    <dbReference type="NCBI Taxonomy" id="2479545"/>
    <lineage>
        <taxon>Bacteria</taxon>
        <taxon>Pseudomonadati</taxon>
        <taxon>Pseudomonadota</taxon>
        <taxon>Alphaproteobacteria</taxon>
        <taxon>Rhodobacterales</taxon>
        <taxon>Paracoccaceae</taxon>
        <taxon>Pararhodobacter</taxon>
    </lineage>
</organism>
<keyword evidence="5" id="KW-1185">Reference proteome</keyword>
<dbReference type="EMBL" id="JAPDFL010000001">
    <property type="protein sequence ID" value="MCW1934425.1"/>
    <property type="molecule type" value="Genomic_DNA"/>
</dbReference>
<gene>
    <name evidence="4" type="ORF">OKW52_19750</name>
</gene>
<dbReference type="SUPFAM" id="SSF81901">
    <property type="entry name" value="HCP-like"/>
    <property type="match status" value="2"/>
</dbReference>
<dbReference type="PANTHER" id="PTHR13891:SF1">
    <property type="entry name" value="CYTOCHROME C OXIDASE ASSEMBLY FACTOR 7"/>
    <property type="match status" value="1"/>
</dbReference>
<dbReference type="Proteomes" id="UP001208938">
    <property type="component" value="Unassembled WGS sequence"/>
</dbReference>
<dbReference type="InterPro" id="IPR011990">
    <property type="entry name" value="TPR-like_helical_dom_sf"/>
</dbReference>